<evidence type="ECO:0000313" key="2">
    <source>
        <dbReference type="EMBL" id="KAJ2778303.1"/>
    </source>
</evidence>
<feature type="transmembrane region" description="Helical" evidence="1">
    <location>
        <begin position="146"/>
        <end position="166"/>
    </location>
</feature>
<evidence type="ECO:0000313" key="3">
    <source>
        <dbReference type="Proteomes" id="UP001140172"/>
    </source>
</evidence>
<protein>
    <submittedName>
        <fullName evidence="2">Uncharacterized protein</fullName>
    </submittedName>
</protein>
<accession>A0A9W8H4Y8</accession>
<keyword evidence="1" id="KW-1133">Transmembrane helix</keyword>
<gene>
    <name evidence="2" type="ORF">GGI15_004215</name>
</gene>
<keyword evidence="1" id="KW-0812">Transmembrane</keyword>
<comment type="caution">
    <text evidence="2">The sequence shown here is derived from an EMBL/GenBank/DDBJ whole genome shotgun (WGS) entry which is preliminary data.</text>
</comment>
<name>A0A9W8H4Y8_9FUNG</name>
<keyword evidence="3" id="KW-1185">Reference proteome</keyword>
<dbReference type="EMBL" id="JANBUM010000358">
    <property type="protein sequence ID" value="KAJ2778303.1"/>
    <property type="molecule type" value="Genomic_DNA"/>
</dbReference>
<organism evidence="2 3">
    <name type="scientific">Coemansia interrupta</name>
    <dbReference type="NCBI Taxonomy" id="1126814"/>
    <lineage>
        <taxon>Eukaryota</taxon>
        <taxon>Fungi</taxon>
        <taxon>Fungi incertae sedis</taxon>
        <taxon>Zoopagomycota</taxon>
        <taxon>Kickxellomycotina</taxon>
        <taxon>Kickxellomycetes</taxon>
        <taxon>Kickxellales</taxon>
        <taxon>Kickxellaceae</taxon>
        <taxon>Coemansia</taxon>
    </lineage>
</organism>
<feature type="transmembrane region" description="Helical" evidence="1">
    <location>
        <begin position="29"/>
        <end position="53"/>
    </location>
</feature>
<proteinExistence type="predicted"/>
<evidence type="ECO:0000256" key="1">
    <source>
        <dbReference type="SAM" id="Phobius"/>
    </source>
</evidence>
<dbReference type="Proteomes" id="UP001140172">
    <property type="component" value="Unassembled WGS sequence"/>
</dbReference>
<keyword evidence="1" id="KW-0472">Membrane</keyword>
<feature type="transmembrane region" description="Helical" evidence="1">
    <location>
        <begin position="110"/>
        <end position="126"/>
    </location>
</feature>
<feature type="transmembrane region" description="Helical" evidence="1">
    <location>
        <begin position="73"/>
        <end position="90"/>
    </location>
</feature>
<reference evidence="2" key="1">
    <citation type="submission" date="2022-07" db="EMBL/GenBank/DDBJ databases">
        <title>Phylogenomic reconstructions and comparative analyses of Kickxellomycotina fungi.</title>
        <authorList>
            <person name="Reynolds N.K."/>
            <person name="Stajich J.E."/>
            <person name="Barry K."/>
            <person name="Grigoriev I.V."/>
            <person name="Crous P."/>
            <person name="Smith M.E."/>
        </authorList>
    </citation>
    <scope>NUCLEOTIDE SEQUENCE</scope>
    <source>
        <strain evidence="2">BCRC 34489</strain>
    </source>
</reference>
<dbReference type="OrthoDB" id="5559671at2759"/>
<dbReference type="AlphaFoldDB" id="A0A9W8H4Y8"/>
<sequence length="195" mass="22326">MSQTEELAPPTAPPGPWEEFRQKRKSGRIALGILIVFSIIPPIAFATTMFVWQNQNKDNKAHSGAFYTKQDCARVFVIFGCVGNIVRVFLDYRRLTYSKTRFLFRRLTRVLTWACLCVVAFNDRLLDYAFAESSAVKTSGNVKSYYSAFLYGALGVQAAGIVLYFFMGWHEKLYEKNWADGKEAMAWKNKDKNMP</sequence>